<protein>
    <submittedName>
        <fullName evidence="2">Uncharacterized protein</fullName>
    </submittedName>
</protein>
<feature type="compositionally biased region" description="Gly residues" evidence="1">
    <location>
        <begin position="85"/>
        <end position="95"/>
    </location>
</feature>
<name>A0A381WG43_9ZZZZ</name>
<organism evidence="2">
    <name type="scientific">marine metagenome</name>
    <dbReference type="NCBI Taxonomy" id="408172"/>
    <lineage>
        <taxon>unclassified sequences</taxon>
        <taxon>metagenomes</taxon>
        <taxon>ecological metagenomes</taxon>
    </lineage>
</organism>
<reference evidence="2" key="1">
    <citation type="submission" date="2018-05" db="EMBL/GenBank/DDBJ databases">
        <authorList>
            <person name="Lanie J.A."/>
            <person name="Ng W.-L."/>
            <person name="Kazmierczak K.M."/>
            <person name="Andrzejewski T.M."/>
            <person name="Davidsen T.M."/>
            <person name="Wayne K.J."/>
            <person name="Tettelin H."/>
            <person name="Glass J.I."/>
            <person name="Rusch D."/>
            <person name="Podicherti R."/>
            <person name="Tsui H.-C.T."/>
            <person name="Winkler M.E."/>
        </authorList>
    </citation>
    <scope>NUCLEOTIDE SEQUENCE</scope>
</reference>
<feature type="non-terminal residue" evidence="2">
    <location>
        <position position="136"/>
    </location>
</feature>
<gene>
    <name evidence="2" type="ORF">METZ01_LOCUS104340</name>
</gene>
<feature type="non-terminal residue" evidence="2">
    <location>
        <position position="1"/>
    </location>
</feature>
<dbReference type="AlphaFoldDB" id="A0A381WG43"/>
<sequence>PVRRTVGSVAAPTDRRGGARVGGGGGCRGGWSLGCPVRLRFGVRGGSAGHGPPDHIQRRADGRSVAGPGSHCLSVPGSDGHRLGGRVGRFPGGGRADQRPLPQGRGRTDHHGGLGGRSDGCPPGQSDPARGEVQHL</sequence>
<accession>A0A381WG43</accession>
<evidence type="ECO:0000256" key="1">
    <source>
        <dbReference type="SAM" id="MobiDB-lite"/>
    </source>
</evidence>
<feature type="region of interest" description="Disordered" evidence="1">
    <location>
        <begin position="1"/>
        <end position="25"/>
    </location>
</feature>
<feature type="region of interest" description="Disordered" evidence="1">
    <location>
        <begin position="44"/>
        <end position="136"/>
    </location>
</feature>
<dbReference type="EMBL" id="UINC01011704">
    <property type="protein sequence ID" value="SVA51486.1"/>
    <property type="molecule type" value="Genomic_DNA"/>
</dbReference>
<evidence type="ECO:0000313" key="2">
    <source>
        <dbReference type="EMBL" id="SVA51486.1"/>
    </source>
</evidence>
<feature type="compositionally biased region" description="Basic and acidic residues" evidence="1">
    <location>
        <begin position="52"/>
        <end position="62"/>
    </location>
</feature>
<proteinExistence type="predicted"/>